<evidence type="ECO:0000313" key="13">
    <source>
        <dbReference type="Proteomes" id="UP000886758"/>
    </source>
</evidence>
<dbReference type="SUPFAM" id="SSF47831">
    <property type="entry name" value="Enzyme I of the PEP:sugar phosphotransferase system HPr-binding (sub)domain"/>
    <property type="match status" value="1"/>
</dbReference>
<protein>
    <recommendedName>
        <fullName evidence="3">Phosphoenolpyruvate-protein phosphotransferase</fullName>
    </recommendedName>
    <alternativeName>
        <fullName evidence="8">Phosphotransferase system, enzyme I</fullName>
    </alternativeName>
</protein>
<dbReference type="GO" id="GO:0016301">
    <property type="term" value="F:kinase activity"/>
    <property type="evidence" value="ECO:0007669"/>
    <property type="project" value="UniProtKB-KW"/>
</dbReference>
<evidence type="ECO:0000259" key="10">
    <source>
        <dbReference type="Pfam" id="PF02896"/>
    </source>
</evidence>
<dbReference type="InterPro" id="IPR040442">
    <property type="entry name" value="Pyrv_kinase-like_dom_sf"/>
</dbReference>
<dbReference type="Gene3D" id="3.20.20.60">
    <property type="entry name" value="Phosphoenolpyruvate-binding domains"/>
    <property type="match status" value="1"/>
</dbReference>
<reference evidence="12" key="1">
    <citation type="submission" date="2020-10" db="EMBL/GenBank/DDBJ databases">
        <authorList>
            <person name="Gilroy R."/>
        </authorList>
    </citation>
    <scope>NUCLEOTIDE SEQUENCE</scope>
    <source>
        <strain evidence="12">ChiW17-6978</strain>
    </source>
</reference>
<dbReference type="PANTHER" id="PTHR46244:SF3">
    <property type="entry name" value="PHOSPHOENOLPYRUVATE-PROTEIN PHOSPHOTRANSFERASE"/>
    <property type="match status" value="1"/>
</dbReference>
<evidence type="ECO:0000259" key="9">
    <source>
        <dbReference type="Pfam" id="PF00391"/>
    </source>
</evidence>
<evidence type="ECO:0000256" key="3">
    <source>
        <dbReference type="ARBA" id="ARBA00016544"/>
    </source>
</evidence>
<dbReference type="InterPro" id="IPR008279">
    <property type="entry name" value="PEP-util_enz_mobile_dom"/>
</dbReference>
<keyword evidence="6" id="KW-0418">Kinase</keyword>
<dbReference type="Pfam" id="PF05524">
    <property type="entry name" value="PEP-utilisers_N"/>
    <property type="match status" value="1"/>
</dbReference>
<sequence>MKIQKGEVLSEGLAVGSVHLEFTKTYDHHADTIVTEKQKLEDAIAMSLQQINQMRQNDPENEEYLVIQSLLIGDPFLKEKALKMIEDGISASFAIQQILNDSIDSIAQATNRYLKERTLDIQDVMNRILSNLSHDQYPDLTNERIYIAKELHPSYLIQNRNYLLGVITEKGGYSSHAAILCRQWNIPYMICSQLSHLSLRENDEVIIDTRKKHILIAPTQEKKQEYREWIELLSKEEYRAIAHPSFGFLANVSSNKELDKVMEYGFDGVGLYRTEMIFMNTLRPYTFEEQYEIYEDAVCRLQGKPICFRTFDIGDDKQLSYVQTYKKGVDNYIHNPLLFKTQIKALLKANRFNTMKIMFPMITSYQEFLFLKKWVLQIQQEMEDTGTVFIGMMLETKEALEKIEEFQGVDFISIGTNDLTEAIYQIERDDQRQQLKKYLSDLVEKLKKVVLFCQKNKIELSVCGELAAIPQAAKMFYQIGIKNLSVSPQAIKILNKVYKDLYASSHSL</sequence>
<feature type="domain" description="Phosphotransferase system enzyme I N-terminal" evidence="11">
    <location>
        <begin position="5"/>
        <end position="117"/>
    </location>
</feature>
<dbReference type="Gene3D" id="1.10.274.10">
    <property type="entry name" value="PtsI, HPr-binding domain"/>
    <property type="match status" value="1"/>
</dbReference>
<dbReference type="InterPro" id="IPR008731">
    <property type="entry name" value="PTS_EIN"/>
</dbReference>
<organism evidence="12 13">
    <name type="scientific">Candidatus Pelethenecus faecipullorum</name>
    <dbReference type="NCBI Taxonomy" id="2840900"/>
    <lineage>
        <taxon>Bacteria</taxon>
        <taxon>Bacillati</taxon>
        <taxon>Mycoplasmatota</taxon>
        <taxon>Mollicutes</taxon>
        <taxon>Candidatus Pelethenecus</taxon>
    </lineage>
</organism>
<comment type="similarity">
    <text evidence="2">Belongs to the PEP-utilizing enzyme family.</text>
</comment>
<dbReference type="InterPro" id="IPR015813">
    <property type="entry name" value="Pyrv/PenolPyrv_kinase-like_dom"/>
</dbReference>
<dbReference type="Pfam" id="PF02896">
    <property type="entry name" value="PEP-utilizers_C"/>
    <property type="match status" value="1"/>
</dbReference>
<evidence type="ECO:0000256" key="6">
    <source>
        <dbReference type="ARBA" id="ARBA00022777"/>
    </source>
</evidence>
<dbReference type="SUPFAM" id="SSF51621">
    <property type="entry name" value="Phosphoenolpyruvate/pyruvate domain"/>
    <property type="match status" value="1"/>
</dbReference>
<reference evidence="12" key="2">
    <citation type="journal article" date="2021" name="PeerJ">
        <title>Extensive microbial diversity within the chicken gut microbiome revealed by metagenomics and culture.</title>
        <authorList>
            <person name="Gilroy R."/>
            <person name="Ravi A."/>
            <person name="Getino M."/>
            <person name="Pursley I."/>
            <person name="Horton D.L."/>
            <person name="Alikhan N.F."/>
            <person name="Baker D."/>
            <person name="Gharbi K."/>
            <person name="Hall N."/>
            <person name="Watson M."/>
            <person name="Adriaenssens E.M."/>
            <person name="Foster-Nyarko E."/>
            <person name="Jarju S."/>
            <person name="Secka A."/>
            <person name="Antonio M."/>
            <person name="Oren A."/>
            <person name="Chaudhuri R.R."/>
            <person name="La Ragione R."/>
            <person name="Hildebrand F."/>
            <person name="Pallen M.J."/>
        </authorList>
    </citation>
    <scope>NUCLEOTIDE SEQUENCE</scope>
    <source>
        <strain evidence="12">ChiW17-6978</strain>
    </source>
</reference>
<comment type="caution">
    <text evidence="12">The sequence shown here is derived from an EMBL/GenBank/DDBJ whole genome shotgun (WGS) entry which is preliminary data.</text>
</comment>
<dbReference type="AlphaFoldDB" id="A0A9D1KIY7"/>
<evidence type="ECO:0000259" key="11">
    <source>
        <dbReference type="Pfam" id="PF05524"/>
    </source>
</evidence>
<evidence type="ECO:0000256" key="2">
    <source>
        <dbReference type="ARBA" id="ARBA00007837"/>
    </source>
</evidence>
<dbReference type="Pfam" id="PF00391">
    <property type="entry name" value="PEP-utilizers"/>
    <property type="match status" value="1"/>
</dbReference>
<keyword evidence="7" id="KW-0460">Magnesium</keyword>
<dbReference type="PRINTS" id="PR01736">
    <property type="entry name" value="PHPHTRNFRASE"/>
</dbReference>
<feature type="domain" description="PEP-utilising enzyme mobile" evidence="9">
    <location>
        <begin position="142"/>
        <end position="210"/>
    </location>
</feature>
<dbReference type="GO" id="GO:0046872">
    <property type="term" value="F:metal ion binding"/>
    <property type="evidence" value="ECO:0007669"/>
    <property type="project" value="UniProtKB-KW"/>
</dbReference>
<dbReference type="Proteomes" id="UP000886758">
    <property type="component" value="Unassembled WGS sequence"/>
</dbReference>
<dbReference type="InterPro" id="IPR036618">
    <property type="entry name" value="PtsI_HPr-bd_sf"/>
</dbReference>
<dbReference type="EMBL" id="DVLF01000101">
    <property type="protein sequence ID" value="HIT50011.1"/>
    <property type="molecule type" value="Genomic_DNA"/>
</dbReference>
<dbReference type="InterPro" id="IPR036637">
    <property type="entry name" value="Phosphohistidine_dom_sf"/>
</dbReference>
<keyword evidence="5" id="KW-0479">Metal-binding</keyword>
<dbReference type="SUPFAM" id="SSF52009">
    <property type="entry name" value="Phosphohistidine domain"/>
    <property type="match status" value="1"/>
</dbReference>
<comment type="cofactor">
    <cofactor evidence="1">
        <name>Mg(2+)</name>
        <dbReference type="ChEBI" id="CHEBI:18420"/>
    </cofactor>
</comment>
<proteinExistence type="inferred from homology"/>
<evidence type="ECO:0000313" key="12">
    <source>
        <dbReference type="EMBL" id="HIT50011.1"/>
    </source>
</evidence>
<dbReference type="InterPro" id="IPR000121">
    <property type="entry name" value="PEP_util_C"/>
</dbReference>
<accession>A0A9D1KIY7</accession>
<keyword evidence="4" id="KW-0808">Transferase</keyword>
<feature type="domain" description="PEP-utilising enzyme C-terminal" evidence="10">
    <location>
        <begin position="247"/>
        <end position="497"/>
    </location>
</feature>
<dbReference type="GO" id="GO:0009401">
    <property type="term" value="P:phosphoenolpyruvate-dependent sugar phosphotransferase system"/>
    <property type="evidence" value="ECO:0007669"/>
    <property type="project" value="InterPro"/>
</dbReference>
<evidence type="ECO:0000256" key="7">
    <source>
        <dbReference type="ARBA" id="ARBA00022842"/>
    </source>
</evidence>
<dbReference type="Gene3D" id="3.50.30.10">
    <property type="entry name" value="Phosphohistidine domain"/>
    <property type="match status" value="1"/>
</dbReference>
<dbReference type="InterPro" id="IPR050499">
    <property type="entry name" value="PEP-utilizing_PTS_enzyme"/>
</dbReference>
<gene>
    <name evidence="12" type="ORF">IAD46_03190</name>
</gene>
<dbReference type="PANTHER" id="PTHR46244">
    <property type="entry name" value="PHOSPHOENOLPYRUVATE-PROTEIN PHOSPHOTRANSFERASE"/>
    <property type="match status" value="1"/>
</dbReference>
<name>A0A9D1KIY7_9MOLU</name>
<evidence type="ECO:0000256" key="8">
    <source>
        <dbReference type="ARBA" id="ARBA00033235"/>
    </source>
</evidence>
<evidence type="ECO:0000256" key="5">
    <source>
        <dbReference type="ARBA" id="ARBA00022723"/>
    </source>
</evidence>
<evidence type="ECO:0000256" key="4">
    <source>
        <dbReference type="ARBA" id="ARBA00022679"/>
    </source>
</evidence>
<evidence type="ECO:0000256" key="1">
    <source>
        <dbReference type="ARBA" id="ARBA00001946"/>
    </source>
</evidence>